<name>A0A2Z7CWK8_9LAMI</name>
<reference evidence="3 4" key="1">
    <citation type="journal article" date="2015" name="Proc. Natl. Acad. Sci. U.S.A.">
        <title>The resurrection genome of Boea hygrometrica: A blueprint for survival of dehydration.</title>
        <authorList>
            <person name="Xiao L."/>
            <person name="Yang G."/>
            <person name="Zhang L."/>
            <person name="Yang X."/>
            <person name="Zhao S."/>
            <person name="Ji Z."/>
            <person name="Zhou Q."/>
            <person name="Hu M."/>
            <person name="Wang Y."/>
            <person name="Chen M."/>
            <person name="Xu Y."/>
            <person name="Jin H."/>
            <person name="Xiao X."/>
            <person name="Hu G."/>
            <person name="Bao F."/>
            <person name="Hu Y."/>
            <person name="Wan P."/>
            <person name="Li L."/>
            <person name="Deng X."/>
            <person name="Kuang T."/>
            <person name="Xiang C."/>
            <person name="Zhu J.K."/>
            <person name="Oliver M.J."/>
            <person name="He Y."/>
        </authorList>
    </citation>
    <scope>NUCLEOTIDE SEQUENCE [LARGE SCALE GENOMIC DNA]</scope>
    <source>
        <strain evidence="4">cv. XS01</strain>
    </source>
</reference>
<dbReference type="Pfam" id="PF05699">
    <property type="entry name" value="Dimer_Tnp_hAT"/>
    <property type="match status" value="1"/>
</dbReference>
<gene>
    <name evidence="3" type="ORF">F511_19627</name>
</gene>
<evidence type="ECO:0008006" key="5">
    <source>
        <dbReference type="Google" id="ProtNLM"/>
    </source>
</evidence>
<proteinExistence type="predicted"/>
<dbReference type="Pfam" id="PF14372">
    <property type="entry name" value="hAT-like_RNase-H"/>
    <property type="match status" value="1"/>
</dbReference>
<organism evidence="3 4">
    <name type="scientific">Dorcoceras hygrometricum</name>
    <dbReference type="NCBI Taxonomy" id="472368"/>
    <lineage>
        <taxon>Eukaryota</taxon>
        <taxon>Viridiplantae</taxon>
        <taxon>Streptophyta</taxon>
        <taxon>Embryophyta</taxon>
        <taxon>Tracheophyta</taxon>
        <taxon>Spermatophyta</taxon>
        <taxon>Magnoliopsida</taxon>
        <taxon>eudicotyledons</taxon>
        <taxon>Gunneridae</taxon>
        <taxon>Pentapetalae</taxon>
        <taxon>asterids</taxon>
        <taxon>lamiids</taxon>
        <taxon>Lamiales</taxon>
        <taxon>Gesneriaceae</taxon>
        <taxon>Didymocarpoideae</taxon>
        <taxon>Trichosporeae</taxon>
        <taxon>Loxocarpinae</taxon>
        <taxon>Dorcoceras</taxon>
    </lineage>
</organism>
<keyword evidence="4" id="KW-1185">Reference proteome</keyword>
<evidence type="ECO:0000259" key="1">
    <source>
        <dbReference type="Pfam" id="PF05699"/>
    </source>
</evidence>
<feature type="domain" description="HAT C-terminal dimerisation" evidence="1">
    <location>
        <begin position="224"/>
        <end position="306"/>
    </location>
</feature>
<dbReference type="InterPro" id="IPR012337">
    <property type="entry name" value="RNaseH-like_sf"/>
</dbReference>
<dbReference type="InterPro" id="IPR008906">
    <property type="entry name" value="HATC_C_dom"/>
</dbReference>
<dbReference type="EMBL" id="KQ992348">
    <property type="protein sequence ID" value="KZV50715.1"/>
    <property type="molecule type" value="Genomic_DNA"/>
</dbReference>
<protein>
    <recommendedName>
        <fullName evidence="5">HAT C-terminal dimerisation domain-containing protein</fullName>
    </recommendedName>
</protein>
<dbReference type="GO" id="GO:0003677">
    <property type="term" value="F:DNA binding"/>
    <property type="evidence" value="ECO:0007669"/>
    <property type="project" value="InterPro"/>
</dbReference>
<evidence type="ECO:0000313" key="3">
    <source>
        <dbReference type="EMBL" id="KZV50715.1"/>
    </source>
</evidence>
<dbReference type="AlphaFoldDB" id="A0A2Z7CWK8"/>
<dbReference type="OrthoDB" id="1721065at2759"/>
<accession>A0A2Z7CWK8</accession>
<feature type="domain" description="hAT-like transposase RNase-H fold" evidence="2">
    <location>
        <begin position="66"/>
        <end position="171"/>
    </location>
</feature>
<dbReference type="PANTHER" id="PTHR23272">
    <property type="entry name" value="BED FINGER-RELATED"/>
    <property type="match status" value="1"/>
</dbReference>
<dbReference type="SUPFAM" id="SSF53098">
    <property type="entry name" value="Ribonuclease H-like"/>
    <property type="match status" value="1"/>
</dbReference>
<dbReference type="Proteomes" id="UP000250235">
    <property type="component" value="Unassembled WGS sequence"/>
</dbReference>
<evidence type="ECO:0000259" key="2">
    <source>
        <dbReference type="Pfam" id="PF14372"/>
    </source>
</evidence>
<dbReference type="InterPro" id="IPR025525">
    <property type="entry name" value="hAT-like_transposase_RNase-H"/>
</dbReference>
<dbReference type="GO" id="GO:0046983">
    <property type="term" value="F:protein dimerization activity"/>
    <property type="evidence" value="ECO:0007669"/>
    <property type="project" value="InterPro"/>
</dbReference>
<evidence type="ECO:0000313" key="4">
    <source>
        <dbReference type="Proteomes" id="UP000250235"/>
    </source>
</evidence>
<dbReference type="PANTHER" id="PTHR23272:SF187">
    <property type="entry name" value="AC9 TRANSPOSASE-RELATED"/>
    <property type="match status" value="1"/>
</dbReference>
<sequence>MLAVACKFKKVFGRMTKNEQFAAYFEKVDSSEKKRRVGPPLEKYWEKEQVFANFLKRFRDTTLQLSASKTITSTMTWEEIVAMKIVIDETMLDIIDPSLQEVAKRIESKFRKYWGDLEKVNKLVFLGHILDPHYKLQMIAIHLGDMKFDATKIQSFVVGLKNCLVQLYHAYKPNFPLGTLTGIDDCDVDKELMEMYKNDPIKLNYHLKMSHIKKTQSQVEISNEVDKYLSDHFVKWSSSFDVLEWWKGNTTTLPVFSNIANDIFVIPSSTVTSENAFSLGRKVVDPFRASLHPKIVEALACTSVWLRGEQINLYKEPTEEEFEF</sequence>